<feature type="domain" description="CAAX prenyl protease 2/Lysostaphin resistance protein A-like" evidence="2">
    <location>
        <begin position="100"/>
        <end position="189"/>
    </location>
</feature>
<feature type="transmembrane region" description="Helical" evidence="1">
    <location>
        <begin position="130"/>
        <end position="151"/>
    </location>
</feature>
<dbReference type="RefSeq" id="WP_145097668.1">
    <property type="nucleotide sequence ID" value="NZ_CP036274.1"/>
</dbReference>
<dbReference type="Pfam" id="PF02517">
    <property type="entry name" value="Rce1-like"/>
    <property type="match status" value="1"/>
</dbReference>
<dbReference type="PANTHER" id="PTHR43592:SF15">
    <property type="entry name" value="CAAX AMINO TERMINAL PROTEASE FAMILY PROTEIN"/>
    <property type="match status" value="1"/>
</dbReference>
<evidence type="ECO:0000313" key="3">
    <source>
        <dbReference type="EMBL" id="QDU31098.1"/>
    </source>
</evidence>
<dbReference type="GO" id="GO:0080120">
    <property type="term" value="P:CAAX-box protein maturation"/>
    <property type="evidence" value="ECO:0007669"/>
    <property type="project" value="UniProtKB-ARBA"/>
</dbReference>
<dbReference type="EMBL" id="CP036274">
    <property type="protein sequence ID" value="QDU31098.1"/>
    <property type="molecule type" value="Genomic_DNA"/>
</dbReference>
<keyword evidence="3" id="KW-0378">Hydrolase</keyword>
<keyword evidence="1" id="KW-0812">Transmembrane</keyword>
<evidence type="ECO:0000313" key="4">
    <source>
        <dbReference type="Proteomes" id="UP000315017"/>
    </source>
</evidence>
<keyword evidence="1" id="KW-1133">Transmembrane helix</keyword>
<feature type="transmembrane region" description="Helical" evidence="1">
    <location>
        <begin position="9"/>
        <end position="33"/>
    </location>
</feature>
<keyword evidence="3" id="KW-0645">Protease</keyword>
<evidence type="ECO:0000256" key="1">
    <source>
        <dbReference type="SAM" id="Phobius"/>
    </source>
</evidence>
<keyword evidence="4" id="KW-1185">Reference proteome</keyword>
<gene>
    <name evidence="3" type="ORF">ETAA8_62510</name>
</gene>
<dbReference type="KEGG" id="aagg:ETAA8_62510"/>
<sequence length="207" mass="21993">MPATAAQRFVLITVCFEGALAVLALGLGWLLGFSPWYGVPPEGYDLVRASRDILWGLFATAPPVLVLLVEDRIPGQPLQAVKDQVTDLLGRVLAGATAGELLLIACLAGIGEELLFRGFLQAGLVHLLPGSWAVLGSLVIASVAFGLCHFLSRTYFVLATIAGLYFGMLMLVSGSIVPAIIAHAFYDFVALVYLADESRQANNNMGC</sequence>
<accession>A0A517YLM0</accession>
<evidence type="ECO:0000259" key="2">
    <source>
        <dbReference type="Pfam" id="PF02517"/>
    </source>
</evidence>
<dbReference type="GO" id="GO:0004175">
    <property type="term" value="F:endopeptidase activity"/>
    <property type="evidence" value="ECO:0007669"/>
    <property type="project" value="UniProtKB-ARBA"/>
</dbReference>
<dbReference type="InterPro" id="IPR003675">
    <property type="entry name" value="Rce1/LyrA-like_dom"/>
</dbReference>
<proteinExistence type="predicted"/>
<keyword evidence="1" id="KW-0472">Membrane</keyword>
<dbReference type="OrthoDB" id="118729at2"/>
<reference evidence="3 4" key="1">
    <citation type="submission" date="2019-02" db="EMBL/GenBank/DDBJ databases">
        <title>Deep-cultivation of Planctomycetes and their phenomic and genomic characterization uncovers novel biology.</title>
        <authorList>
            <person name="Wiegand S."/>
            <person name="Jogler M."/>
            <person name="Boedeker C."/>
            <person name="Pinto D."/>
            <person name="Vollmers J."/>
            <person name="Rivas-Marin E."/>
            <person name="Kohn T."/>
            <person name="Peeters S.H."/>
            <person name="Heuer A."/>
            <person name="Rast P."/>
            <person name="Oberbeckmann S."/>
            <person name="Bunk B."/>
            <person name="Jeske O."/>
            <person name="Meyerdierks A."/>
            <person name="Storesund J.E."/>
            <person name="Kallscheuer N."/>
            <person name="Luecker S."/>
            <person name="Lage O.M."/>
            <person name="Pohl T."/>
            <person name="Merkel B.J."/>
            <person name="Hornburger P."/>
            <person name="Mueller R.-W."/>
            <person name="Bruemmer F."/>
            <person name="Labrenz M."/>
            <person name="Spormann A.M."/>
            <person name="Op den Camp H."/>
            <person name="Overmann J."/>
            <person name="Amann R."/>
            <person name="Jetten M.S.M."/>
            <person name="Mascher T."/>
            <person name="Medema M.H."/>
            <person name="Devos D.P."/>
            <person name="Kaster A.-K."/>
            <person name="Ovreas L."/>
            <person name="Rohde M."/>
            <person name="Galperin M.Y."/>
            <person name="Jogler C."/>
        </authorList>
    </citation>
    <scope>NUCLEOTIDE SEQUENCE [LARGE SCALE GENOMIC DNA]</scope>
    <source>
        <strain evidence="3 4">ETA_A8</strain>
    </source>
</reference>
<dbReference type="AlphaFoldDB" id="A0A517YLM0"/>
<name>A0A517YLM0_9BACT</name>
<organism evidence="3 4">
    <name type="scientific">Anatilimnocola aggregata</name>
    <dbReference type="NCBI Taxonomy" id="2528021"/>
    <lineage>
        <taxon>Bacteria</taxon>
        <taxon>Pseudomonadati</taxon>
        <taxon>Planctomycetota</taxon>
        <taxon>Planctomycetia</taxon>
        <taxon>Pirellulales</taxon>
        <taxon>Pirellulaceae</taxon>
        <taxon>Anatilimnocola</taxon>
    </lineage>
</organism>
<dbReference type="Proteomes" id="UP000315017">
    <property type="component" value="Chromosome"/>
</dbReference>
<feature type="transmembrane region" description="Helical" evidence="1">
    <location>
        <begin position="89"/>
        <end position="110"/>
    </location>
</feature>
<dbReference type="GO" id="GO:0006508">
    <property type="term" value="P:proteolysis"/>
    <property type="evidence" value="ECO:0007669"/>
    <property type="project" value="UniProtKB-KW"/>
</dbReference>
<dbReference type="PANTHER" id="PTHR43592">
    <property type="entry name" value="CAAX AMINO TERMINAL PROTEASE"/>
    <property type="match status" value="1"/>
</dbReference>
<feature type="transmembrane region" description="Helical" evidence="1">
    <location>
        <begin position="53"/>
        <end position="69"/>
    </location>
</feature>
<protein>
    <submittedName>
        <fullName evidence="3">CAAX amino terminal protease self-immunity</fullName>
    </submittedName>
</protein>